<feature type="region of interest" description="Disordered" evidence="1">
    <location>
        <begin position="223"/>
        <end position="330"/>
    </location>
</feature>
<feature type="compositionally biased region" description="Polar residues" evidence="1">
    <location>
        <begin position="291"/>
        <end position="316"/>
    </location>
</feature>
<name>A0AAF0EH02_9BASI</name>
<reference evidence="2" key="1">
    <citation type="submission" date="2023-03" db="EMBL/GenBank/DDBJ databases">
        <title>Mating type loci evolution in Malassezia.</title>
        <authorList>
            <person name="Coelho M.A."/>
        </authorList>
    </citation>
    <scope>NUCLEOTIDE SEQUENCE</scope>
    <source>
        <strain evidence="2">CBS 12830</strain>
    </source>
</reference>
<evidence type="ECO:0000313" key="2">
    <source>
        <dbReference type="EMBL" id="WFD24455.1"/>
    </source>
</evidence>
<accession>A0AAF0EH02</accession>
<feature type="compositionally biased region" description="Low complexity" evidence="1">
    <location>
        <begin position="149"/>
        <end position="166"/>
    </location>
</feature>
<feature type="compositionally biased region" description="Polar residues" evidence="1">
    <location>
        <begin position="7"/>
        <end position="28"/>
    </location>
</feature>
<dbReference type="AlphaFoldDB" id="A0AAF0EH02"/>
<feature type="region of interest" description="Disordered" evidence="1">
    <location>
        <begin position="443"/>
        <end position="487"/>
    </location>
</feature>
<feature type="region of interest" description="Disordered" evidence="1">
    <location>
        <begin position="1"/>
        <end position="44"/>
    </location>
</feature>
<dbReference type="Proteomes" id="UP001214415">
    <property type="component" value="Chromosome 6"/>
</dbReference>
<gene>
    <name evidence="2" type="ORF">MEQU1_003157</name>
</gene>
<evidence type="ECO:0000313" key="3">
    <source>
        <dbReference type="Proteomes" id="UP001214415"/>
    </source>
</evidence>
<evidence type="ECO:0000256" key="1">
    <source>
        <dbReference type="SAM" id="MobiDB-lite"/>
    </source>
</evidence>
<protein>
    <submittedName>
        <fullName evidence="2">Uncharacterized protein</fullName>
    </submittedName>
</protein>
<feature type="region of interest" description="Disordered" evidence="1">
    <location>
        <begin position="112"/>
        <end position="178"/>
    </location>
</feature>
<organism evidence="2 3">
    <name type="scientific">Malassezia equina</name>
    <dbReference type="NCBI Taxonomy" id="1381935"/>
    <lineage>
        <taxon>Eukaryota</taxon>
        <taxon>Fungi</taxon>
        <taxon>Dikarya</taxon>
        <taxon>Basidiomycota</taxon>
        <taxon>Ustilaginomycotina</taxon>
        <taxon>Malasseziomycetes</taxon>
        <taxon>Malasseziales</taxon>
        <taxon>Malasseziaceae</taxon>
        <taxon>Malassezia</taxon>
    </lineage>
</organism>
<sequence>MEAPAPTVSTMPGGSLSITKEGTSQSSSRPDESGSYRVHAPGCIPLSPTRLVPTAVATPSPHAGVASPLGMAAHTSPPLPLANELPDDPEQASQLVHLYALPPLAPAWSPAPSAMARTGSHRVDESSARGVMPHSPSLSSTAYAELGLHRPLSSPRSPSHTLLSPHMRQRHLPRSPEPSIFERDIELCGSPHMRTPQEAIDTSVPTVLDEAADAILGDSALEVVAPRDQSHPPSPLASPDMRSRRRLGGGEPLLRGLSQDGLQRRPSRPCGHRRLRSEHSTVMTSLPGMPSSPSALSQGPSRRSTLLTPATPNSRADSLAPGMSPSVSIDGAIIPEGQAATQSHSLDGLTDVIVHPAAPISSALATSPVPIASPSPMESATSTHASMPTSTSYFSLPTSNDESRASSKFRYTLLDMPQPAATTPPTGMERSHSLLGARPSYANAAGRCPARRPRSADSPTSSPAPPPVVQVQGEASTTCTPGTGERKRLSWMAYSDLVREANEPMTDVSLMS</sequence>
<dbReference type="EMBL" id="CP119905">
    <property type="protein sequence ID" value="WFD24455.1"/>
    <property type="molecule type" value="Genomic_DNA"/>
</dbReference>
<feature type="compositionally biased region" description="Polar residues" evidence="1">
    <location>
        <begin position="376"/>
        <end position="400"/>
    </location>
</feature>
<feature type="compositionally biased region" description="Basic residues" evidence="1">
    <location>
        <begin position="265"/>
        <end position="276"/>
    </location>
</feature>
<keyword evidence="3" id="KW-1185">Reference proteome</keyword>
<feature type="region of interest" description="Disordered" evidence="1">
    <location>
        <begin position="374"/>
        <end position="401"/>
    </location>
</feature>
<proteinExistence type="predicted"/>